<dbReference type="STRING" id="34475.A0A4Y9YSJ2"/>
<sequence length="293" mass="30533">MANPADIPAIHSIINSVNRHAPIASPDVPPEQLARDRGTFLATMAHSILNIIRDGIDAEGKRKYEAVYAILEAASHGDPEQYLQAGEALWAFTLQAFQLATHRRVTGHGRDQRGASAHPPPDPRAYARGQARNAGGSAYALGHGGAHQMGVPVGTTAGSPSTNVIVLHSPCCHTPHLQASPVPPPRALSPLPPPPPPGYPSTSTGHPAYPPAGSPPPGAMTESPANAAYPMPPAEDLPSYEEMIVEALMDTSDPEGARAERPVCVDGVAVPAADKLPPECEPGAAESLQAWQA</sequence>
<dbReference type="AlphaFoldDB" id="A0A4Y9YSJ2"/>
<proteinExistence type="predicted"/>
<feature type="region of interest" description="Disordered" evidence="1">
    <location>
        <begin position="176"/>
        <end position="235"/>
    </location>
</feature>
<comment type="caution">
    <text evidence="2">The sequence shown here is derived from an EMBL/GenBank/DDBJ whole genome shotgun (WGS) entry which is preliminary data.</text>
</comment>
<evidence type="ECO:0000256" key="1">
    <source>
        <dbReference type="SAM" id="MobiDB-lite"/>
    </source>
</evidence>
<reference evidence="2 3" key="1">
    <citation type="submission" date="2019-01" db="EMBL/GenBank/DDBJ databases">
        <title>Genome sequencing of the rare red list fungi Fomitopsis rosea.</title>
        <authorList>
            <person name="Buettner E."/>
            <person name="Kellner H."/>
        </authorList>
    </citation>
    <scope>NUCLEOTIDE SEQUENCE [LARGE SCALE GENOMIC DNA]</scope>
    <source>
        <strain evidence="2 3">DSM 105464</strain>
    </source>
</reference>
<feature type="region of interest" description="Disordered" evidence="1">
    <location>
        <begin position="106"/>
        <end position="129"/>
    </location>
</feature>
<feature type="compositionally biased region" description="Pro residues" evidence="1">
    <location>
        <begin position="181"/>
        <end position="199"/>
    </location>
</feature>
<evidence type="ECO:0000313" key="2">
    <source>
        <dbReference type="EMBL" id="TFY65394.1"/>
    </source>
</evidence>
<dbReference type="Proteomes" id="UP000298390">
    <property type="component" value="Unassembled WGS sequence"/>
</dbReference>
<accession>A0A4Y9YSJ2</accession>
<protein>
    <submittedName>
        <fullName evidence="2">Uncharacterized protein</fullName>
    </submittedName>
</protein>
<feature type="region of interest" description="Disordered" evidence="1">
    <location>
        <begin position="274"/>
        <end position="293"/>
    </location>
</feature>
<name>A0A4Y9YSJ2_9APHY</name>
<dbReference type="EMBL" id="SEKV01000070">
    <property type="protein sequence ID" value="TFY65394.1"/>
    <property type="molecule type" value="Genomic_DNA"/>
</dbReference>
<feature type="compositionally biased region" description="Pro residues" evidence="1">
    <location>
        <begin position="208"/>
        <end position="218"/>
    </location>
</feature>
<evidence type="ECO:0000313" key="3">
    <source>
        <dbReference type="Proteomes" id="UP000298390"/>
    </source>
</evidence>
<organism evidence="2 3">
    <name type="scientific">Rhodofomes roseus</name>
    <dbReference type="NCBI Taxonomy" id="34475"/>
    <lineage>
        <taxon>Eukaryota</taxon>
        <taxon>Fungi</taxon>
        <taxon>Dikarya</taxon>
        <taxon>Basidiomycota</taxon>
        <taxon>Agaricomycotina</taxon>
        <taxon>Agaricomycetes</taxon>
        <taxon>Polyporales</taxon>
        <taxon>Rhodofomes</taxon>
    </lineage>
</organism>
<gene>
    <name evidence="2" type="ORF">EVJ58_g2004</name>
</gene>